<organism evidence="5 6">
    <name type="scientific">Nonomuraea longicatena</name>
    <dbReference type="NCBI Taxonomy" id="83682"/>
    <lineage>
        <taxon>Bacteria</taxon>
        <taxon>Bacillati</taxon>
        <taxon>Actinomycetota</taxon>
        <taxon>Actinomycetes</taxon>
        <taxon>Streptosporangiales</taxon>
        <taxon>Streptosporangiaceae</taxon>
        <taxon>Nonomuraea</taxon>
    </lineage>
</organism>
<dbReference type="GO" id="GO:0016787">
    <property type="term" value="F:hydrolase activity"/>
    <property type="evidence" value="ECO:0007669"/>
    <property type="project" value="UniProtKB-KW"/>
</dbReference>
<dbReference type="SUPFAM" id="SSF53474">
    <property type="entry name" value="alpha/beta-Hydrolases"/>
    <property type="match status" value="1"/>
</dbReference>
<proteinExistence type="predicted"/>
<keyword evidence="6" id="KW-1185">Reference proteome</keyword>
<dbReference type="Pfam" id="PF03403">
    <property type="entry name" value="PAF-AH_p_II"/>
    <property type="match status" value="1"/>
</dbReference>
<comment type="caution">
    <text evidence="5">The sequence shown here is derived from an EMBL/GenBank/DDBJ whole genome shotgun (WGS) entry which is preliminary data.</text>
</comment>
<evidence type="ECO:0000256" key="4">
    <source>
        <dbReference type="SAM" id="MobiDB-lite"/>
    </source>
</evidence>
<evidence type="ECO:0000256" key="1">
    <source>
        <dbReference type="ARBA" id="ARBA00022801"/>
    </source>
</evidence>
<sequence length="300" mass="32542">MTPKESELLLKSGRITSVPPDALSRTRTHAFTDVGPAGRARTLPLVVLSPGHSKPRTELTALAEDLASRGHAVAAIDHTYENVATTFPDGRVTTCVTCELSKTPEWWAKLTGGRAADVSFVLDQLLAPRPKWKGARLIDPSRVAMAGHSVGGASAIATMLTDSRVRAGINMDGTTEIRIPDGGLSRPVLLLGKPATYTPGKGEAAATWERDWKQLTGWKRWLLVTGTAHTSFTDLGLLMDQLGIDDGSELPGDRAMDITRAYVGAFFDLHLRNRPQPLLDRPSSRHPEVEHCSPETRTCR</sequence>
<dbReference type="Gene3D" id="3.40.50.1820">
    <property type="entry name" value="alpha/beta hydrolase"/>
    <property type="match status" value="1"/>
</dbReference>
<protein>
    <submittedName>
        <fullName evidence="5">Alpha/beta hydrolase</fullName>
    </submittedName>
</protein>
<feature type="compositionally biased region" description="Basic and acidic residues" evidence="4">
    <location>
        <begin position="282"/>
        <end position="300"/>
    </location>
</feature>
<dbReference type="InterPro" id="IPR029058">
    <property type="entry name" value="AB_hydrolase_fold"/>
</dbReference>
<dbReference type="PANTHER" id="PTHR10272:SF0">
    <property type="entry name" value="PLATELET-ACTIVATING FACTOR ACETYLHYDROLASE"/>
    <property type="match status" value="1"/>
</dbReference>
<evidence type="ECO:0000313" key="6">
    <source>
        <dbReference type="Proteomes" id="UP001501578"/>
    </source>
</evidence>
<dbReference type="EMBL" id="BAAAHQ010000021">
    <property type="protein sequence ID" value="GAA0934216.1"/>
    <property type="molecule type" value="Genomic_DNA"/>
</dbReference>
<reference evidence="6" key="1">
    <citation type="journal article" date="2019" name="Int. J. Syst. Evol. Microbiol.">
        <title>The Global Catalogue of Microorganisms (GCM) 10K type strain sequencing project: providing services to taxonomists for standard genome sequencing and annotation.</title>
        <authorList>
            <consortium name="The Broad Institute Genomics Platform"/>
            <consortium name="The Broad Institute Genome Sequencing Center for Infectious Disease"/>
            <person name="Wu L."/>
            <person name="Ma J."/>
        </authorList>
    </citation>
    <scope>NUCLEOTIDE SEQUENCE [LARGE SCALE GENOMIC DNA]</scope>
    <source>
        <strain evidence="6">JCM 11136</strain>
    </source>
</reference>
<feature type="region of interest" description="Disordered" evidence="4">
    <location>
        <begin position="278"/>
        <end position="300"/>
    </location>
</feature>
<keyword evidence="3" id="KW-0443">Lipid metabolism</keyword>
<dbReference type="Proteomes" id="UP001501578">
    <property type="component" value="Unassembled WGS sequence"/>
</dbReference>
<accession>A0ABP4ACB6</accession>
<evidence type="ECO:0000313" key="5">
    <source>
        <dbReference type="EMBL" id="GAA0934216.1"/>
    </source>
</evidence>
<keyword evidence="1 5" id="KW-0378">Hydrolase</keyword>
<keyword evidence="2" id="KW-0442">Lipid degradation</keyword>
<evidence type="ECO:0000256" key="2">
    <source>
        <dbReference type="ARBA" id="ARBA00022963"/>
    </source>
</evidence>
<gene>
    <name evidence="5" type="ORF">GCM10009560_41110</name>
</gene>
<evidence type="ECO:0000256" key="3">
    <source>
        <dbReference type="ARBA" id="ARBA00023098"/>
    </source>
</evidence>
<dbReference type="PANTHER" id="PTHR10272">
    <property type="entry name" value="PLATELET-ACTIVATING FACTOR ACETYLHYDROLASE"/>
    <property type="match status" value="1"/>
</dbReference>
<name>A0ABP4ACB6_9ACTN</name>